<feature type="domain" description="DAGKc" evidence="11">
    <location>
        <begin position="1"/>
        <end position="131"/>
    </location>
</feature>
<evidence type="ECO:0000259" key="11">
    <source>
        <dbReference type="PROSITE" id="PS50146"/>
    </source>
</evidence>
<dbReference type="SMART" id="SM00046">
    <property type="entry name" value="DAGKc"/>
    <property type="match status" value="1"/>
</dbReference>
<dbReference type="GO" id="GO:0016301">
    <property type="term" value="F:kinase activity"/>
    <property type="evidence" value="ECO:0007669"/>
    <property type="project" value="UniProtKB-KW"/>
</dbReference>
<protein>
    <submittedName>
        <fullName evidence="12">YegS/Rv2252/BmrU family lipid kinase</fullName>
    </submittedName>
</protein>
<comment type="similarity">
    <text evidence="2">Belongs to the diacylglycerol/lipid kinase family.</text>
</comment>
<dbReference type="Gene3D" id="3.40.50.10330">
    <property type="entry name" value="Probable inorganic polyphosphate/atp-NAD kinase, domain 1"/>
    <property type="match status" value="1"/>
</dbReference>
<dbReference type="Gene3D" id="2.60.200.40">
    <property type="match status" value="1"/>
</dbReference>
<dbReference type="InterPro" id="IPR050187">
    <property type="entry name" value="Lipid_Phosphate_FormReg"/>
</dbReference>
<dbReference type="Pfam" id="PF19279">
    <property type="entry name" value="YegS_C"/>
    <property type="match status" value="1"/>
</dbReference>
<dbReference type="PANTHER" id="PTHR12358">
    <property type="entry name" value="SPHINGOSINE KINASE"/>
    <property type="match status" value="1"/>
</dbReference>
<evidence type="ECO:0000256" key="10">
    <source>
        <dbReference type="ARBA" id="ARBA00023264"/>
    </source>
</evidence>
<evidence type="ECO:0000256" key="6">
    <source>
        <dbReference type="ARBA" id="ARBA00022777"/>
    </source>
</evidence>
<gene>
    <name evidence="12" type="ORF">PJ311_10425</name>
</gene>
<accession>A0ABT4X4A7</accession>
<keyword evidence="6 12" id="KW-0418">Kinase</keyword>
<keyword evidence="3" id="KW-0444">Lipid biosynthesis</keyword>
<evidence type="ECO:0000256" key="3">
    <source>
        <dbReference type="ARBA" id="ARBA00022516"/>
    </source>
</evidence>
<keyword evidence="13" id="KW-1185">Reference proteome</keyword>
<dbReference type="InterPro" id="IPR001206">
    <property type="entry name" value="Diacylglycerol_kinase_cat_dom"/>
</dbReference>
<evidence type="ECO:0000256" key="4">
    <source>
        <dbReference type="ARBA" id="ARBA00022679"/>
    </source>
</evidence>
<proteinExistence type="inferred from homology"/>
<evidence type="ECO:0000313" key="13">
    <source>
        <dbReference type="Proteomes" id="UP001211894"/>
    </source>
</evidence>
<dbReference type="PANTHER" id="PTHR12358:SF107">
    <property type="entry name" value="LIPID KINASE BMRU-RELATED"/>
    <property type="match status" value="1"/>
</dbReference>
<evidence type="ECO:0000256" key="5">
    <source>
        <dbReference type="ARBA" id="ARBA00022741"/>
    </source>
</evidence>
<dbReference type="Proteomes" id="UP001211894">
    <property type="component" value="Unassembled WGS sequence"/>
</dbReference>
<dbReference type="SUPFAM" id="SSF111331">
    <property type="entry name" value="NAD kinase/diacylglycerol kinase-like"/>
    <property type="match status" value="1"/>
</dbReference>
<keyword evidence="9" id="KW-0594">Phospholipid biosynthesis</keyword>
<dbReference type="EMBL" id="JAQKAB010000006">
    <property type="protein sequence ID" value="MDA7027023.1"/>
    <property type="molecule type" value="Genomic_DNA"/>
</dbReference>
<evidence type="ECO:0000256" key="1">
    <source>
        <dbReference type="ARBA" id="ARBA00001946"/>
    </source>
</evidence>
<comment type="caution">
    <text evidence="12">The sequence shown here is derived from an EMBL/GenBank/DDBJ whole genome shotgun (WGS) entry which is preliminary data.</text>
</comment>
<evidence type="ECO:0000256" key="2">
    <source>
        <dbReference type="ARBA" id="ARBA00005983"/>
    </source>
</evidence>
<keyword evidence="10" id="KW-1208">Phospholipid metabolism</keyword>
<comment type="cofactor">
    <cofactor evidence="1">
        <name>Mg(2+)</name>
        <dbReference type="ChEBI" id="CHEBI:18420"/>
    </cofactor>
</comment>
<dbReference type="NCBIfam" id="TIGR00147">
    <property type="entry name" value="YegS/Rv2252/BmrU family lipid kinase"/>
    <property type="match status" value="1"/>
</dbReference>
<dbReference type="InterPro" id="IPR016064">
    <property type="entry name" value="NAD/diacylglycerol_kinase_sf"/>
</dbReference>
<name>A0ABT4X4A7_9BACI</name>
<dbReference type="InterPro" id="IPR005218">
    <property type="entry name" value="Diacylglycerol/lipid_kinase"/>
</dbReference>
<dbReference type="InterPro" id="IPR017438">
    <property type="entry name" value="ATP-NAD_kinase_N"/>
</dbReference>
<evidence type="ECO:0000313" key="12">
    <source>
        <dbReference type="EMBL" id="MDA7027023.1"/>
    </source>
</evidence>
<keyword evidence="7" id="KW-0067">ATP-binding</keyword>
<dbReference type="PROSITE" id="PS50146">
    <property type="entry name" value="DAGK"/>
    <property type="match status" value="1"/>
</dbReference>
<dbReference type="InterPro" id="IPR045540">
    <property type="entry name" value="YegS/DAGK_C"/>
</dbReference>
<keyword evidence="4" id="KW-0808">Transferase</keyword>
<evidence type="ECO:0000256" key="8">
    <source>
        <dbReference type="ARBA" id="ARBA00023098"/>
    </source>
</evidence>
<reference evidence="12 13" key="1">
    <citation type="submission" date="2023-01" db="EMBL/GenBank/DDBJ databases">
        <title>Bacillus changyiensis sp. nov., isolated from a coastal deposit.</title>
        <authorList>
            <person name="Xiao G."/>
            <person name="Lai Q."/>
            <person name="Hu Z."/>
            <person name="Shao Z."/>
        </authorList>
    </citation>
    <scope>NUCLEOTIDE SEQUENCE [LARGE SCALE GENOMIC DNA]</scope>
    <source>
        <strain evidence="12 13">CLL-7-23</strain>
    </source>
</reference>
<evidence type="ECO:0000256" key="7">
    <source>
        <dbReference type="ARBA" id="ARBA00022840"/>
    </source>
</evidence>
<dbReference type="Pfam" id="PF00781">
    <property type="entry name" value="DAGK_cat"/>
    <property type="match status" value="1"/>
</dbReference>
<evidence type="ECO:0000256" key="9">
    <source>
        <dbReference type="ARBA" id="ARBA00023209"/>
    </source>
</evidence>
<sequence length="300" mass="33006">MSRRKAMLIYNGHAGQKSIDKTLGITVPILSEETDELIVKGTKQQHDALHFCQNIDNEIKELFILGGDGTVHECINGISQHQSPPTIGILPGGTCNDFSRSLHIPQDIAKATKALVNGDSIPVDVLKTDEHYCLNFWGVGFITEASNHINPTEKALLGRLSYFTSALRMMTNLKPFPVKLSIDGKTLTDHVVLVLVLNGQYIGTNRLPLSNLSISDGKADVLVCRNPNLAALKELLTLEDPEWEAFKGELSYYRGTTITIETDEKMNVDTDGEIYTQSPASIEVLNGHLNMLVPSHNENS</sequence>
<keyword evidence="8" id="KW-0443">Lipid metabolism</keyword>
<dbReference type="RefSeq" id="WP_271340881.1">
    <property type="nucleotide sequence ID" value="NZ_JAQKAB010000006.1"/>
</dbReference>
<organism evidence="12 13">
    <name type="scientific">Bacillus changyiensis</name>
    <dbReference type="NCBI Taxonomy" id="3004103"/>
    <lineage>
        <taxon>Bacteria</taxon>
        <taxon>Bacillati</taxon>
        <taxon>Bacillota</taxon>
        <taxon>Bacilli</taxon>
        <taxon>Bacillales</taxon>
        <taxon>Bacillaceae</taxon>
        <taxon>Bacillus</taxon>
    </lineage>
</organism>
<keyword evidence="5" id="KW-0547">Nucleotide-binding</keyword>